<dbReference type="GO" id="GO:0005524">
    <property type="term" value="F:ATP binding"/>
    <property type="evidence" value="ECO:0007669"/>
    <property type="project" value="UniProtKB-KW"/>
</dbReference>
<dbReference type="SMART" id="SM00845">
    <property type="entry name" value="GatB_Yqey"/>
    <property type="match status" value="1"/>
</dbReference>
<dbReference type="EMBL" id="WHYR01000015">
    <property type="protein sequence ID" value="MQL52009.1"/>
    <property type="molecule type" value="Genomic_DNA"/>
</dbReference>
<dbReference type="GO" id="GO:0016740">
    <property type="term" value="F:transferase activity"/>
    <property type="evidence" value="ECO:0007669"/>
    <property type="project" value="UniProtKB-KW"/>
</dbReference>
<dbReference type="GO" id="GO:0070681">
    <property type="term" value="P:glutaminyl-tRNAGln biosynthesis via transamidation"/>
    <property type="evidence" value="ECO:0007669"/>
    <property type="project" value="TreeGrafter"/>
</dbReference>
<proteinExistence type="inferred from homology"/>
<dbReference type="InterPro" id="IPR017958">
    <property type="entry name" value="Gln-tRNA_amidoTrfase_suB_CS"/>
</dbReference>
<dbReference type="GO" id="GO:0050567">
    <property type="term" value="F:glutaminyl-tRNA synthase (glutamine-hydrolyzing) activity"/>
    <property type="evidence" value="ECO:0007669"/>
    <property type="project" value="UniProtKB-UniRule"/>
</dbReference>
<evidence type="ECO:0000256" key="10">
    <source>
        <dbReference type="HAMAP-Rule" id="MF_00121"/>
    </source>
</evidence>
<evidence type="ECO:0000313" key="12">
    <source>
        <dbReference type="EMBL" id="MQL52009.1"/>
    </source>
</evidence>
<comment type="catalytic activity">
    <reaction evidence="9 10">
        <text>L-glutamyl-tRNA(Gln) + L-glutamine + ATP + H2O = L-glutaminyl-tRNA(Gln) + L-glutamate + ADP + phosphate + H(+)</text>
        <dbReference type="Rhea" id="RHEA:17521"/>
        <dbReference type="Rhea" id="RHEA-COMP:9681"/>
        <dbReference type="Rhea" id="RHEA-COMP:9684"/>
        <dbReference type="ChEBI" id="CHEBI:15377"/>
        <dbReference type="ChEBI" id="CHEBI:15378"/>
        <dbReference type="ChEBI" id="CHEBI:29985"/>
        <dbReference type="ChEBI" id="CHEBI:30616"/>
        <dbReference type="ChEBI" id="CHEBI:43474"/>
        <dbReference type="ChEBI" id="CHEBI:58359"/>
        <dbReference type="ChEBI" id="CHEBI:78520"/>
        <dbReference type="ChEBI" id="CHEBI:78521"/>
        <dbReference type="ChEBI" id="CHEBI:456216"/>
    </reaction>
</comment>
<dbReference type="AlphaFoldDB" id="A0A6N7IR52"/>
<comment type="subunit">
    <text evidence="2 10">Heterotrimer of A, B and C subunits.</text>
</comment>
<dbReference type="GO" id="GO:0006412">
    <property type="term" value="P:translation"/>
    <property type="evidence" value="ECO:0007669"/>
    <property type="project" value="UniProtKB-UniRule"/>
</dbReference>
<keyword evidence="12" id="KW-0808">Transferase</keyword>
<dbReference type="InterPro" id="IPR014746">
    <property type="entry name" value="Gln_synth/guanido_kin_cat_dom"/>
</dbReference>
<accession>A0A6N7IR52</accession>
<evidence type="ECO:0000256" key="3">
    <source>
        <dbReference type="ARBA" id="ARBA00022598"/>
    </source>
</evidence>
<evidence type="ECO:0000256" key="8">
    <source>
        <dbReference type="ARBA" id="ARBA00047380"/>
    </source>
</evidence>
<evidence type="ECO:0000256" key="1">
    <source>
        <dbReference type="ARBA" id="ARBA00005306"/>
    </source>
</evidence>
<dbReference type="NCBIfam" id="NF004014">
    <property type="entry name" value="PRK05477.1-4"/>
    <property type="match status" value="1"/>
</dbReference>
<dbReference type="HAMAP" id="MF_00121">
    <property type="entry name" value="GatB"/>
    <property type="match status" value="1"/>
</dbReference>
<dbReference type="SUPFAM" id="SSF89095">
    <property type="entry name" value="GatB/YqeY motif"/>
    <property type="match status" value="1"/>
</dbReference>
<dbReference type="InterPro" id="IPR004413">
    <property type="entry name" value="GatB"/>
</dbReference>
<dbReference type="FunFam" id="1.10.150.380:FF:000001">
    <property type="entry name" value="Aspartyl/glutamyl-tRNA(Asn/Gln) amidotransferase subunit B"/>
    <property type="match status" value="1"/>
</dbReference>
<comment type="function">
    <text evidence="7 10">Allows the formation of correctly charged Asn-tRNA(Asn) or Gln-tRNA(Gln) through the transamidation of misacylated Asp-tRNA(Asn) or Glu-tRNA(Gln) in organisms which lack either or both of asparaginyl-tRNA or glutaminyl-tRNA synthetases. The reaction takes place in the presence of glutamine and ATP through an activated phospho-Asp-tRNA(Asn) or phospho-Glu-tRNA(Gln).</text>
</comment>
<keyword evidence="13" id="KW-1185">Reference proteome</keyword>
<dbReference type="Pfam" id="PF02637">
    <property type="entry name" value="GatB_Yqey"/>
    <property type="match status" value="1"/>
</dbReference>
<organism evidence="12 13">
    <name type="scientific">Desulfofundulus thermobenzoicus</name>
    <dbReference type="NCBI Taxonomy" id="29376"/>
    <lineage>
        <taxon>Bacteria</taxon>
        <taxon>Bacillati</taxon>
        <taxon>Bacillota</taxon>
        <taxon>Clostridia</taxon>
        <taxon>Eubacteriales</taxon>
        <taxon>Peptococcaceae</taxon>
        <taxon>Desulfofundulus</taxon>
    </lineage>
</organism>
<evidence type="ECO:0000256" key="4">
    <source>
        <dbReference type="ARBA" id="ARBA00022741"/>
    </source>
</evidence>
<dbReference type="EC" id="6.3.5.-" evidence="10"/>
<keyword evidence="3 10" id="KW-0436">Ligase</keyword>
<dbReference type="Gene3D" id="1.10.150.380">
    <property type="entry name" value="GatB domain, N-terminal subdomain"/>
    <property type="match status" value="1"/>
</dbReference>
<comment type="caution">
    <text evidence="12">The sequence shown here is derived from an EMBL/GenBank/DDBJ whole genome shotgun (WGS) entry which is preliminary data.</text>
</comment>
<evidence type="ECO:0000313" key="13">
    <source>
        <dbReference type="Proteomes" id="UP000441717"/>
    </source>
</evidence>
<sequence length="479" mass="54065">MVAAYETIIGLEVHVELKTRTKIFCPSSTEFGGDPNSHVCPVCLGLPGVLPVLNKKVLEYAIRAALALNCEIAEYSKFDRKNYYYPDLPKNYQISQYDLPLARNGHLDIEVDGRTKRIGITRVHMEEDAGKLVHQGTIATTPYSLVDYNRTGVPLIEIVSEPDMRSPEEARAYLEKLKAIIQYTGVSDCRMEEGSLRCDANVSVRPAGSTAFGTKTEIKNMNSFKALQRALAYEVERQIAVLEEGGRIIQETRTWDENKGVTLSMRSKEEAHDYRYFPEPDLVPLVIDRRWVEEIKKSLPELPDQRRNRYIKRYDLPPYDASVLTASREMADYFEECVALYPNAKAVSNWMMGDLSRLLNAHSMEITECRISPRQFTGMLKLMDRGTISGKIAKTVFEEMFATGKDPEQIVQEKGLVQITDEGAIAAIVEEVLANNPGVVEDYRKGKDKALGFLVGQVMKATRGKANPELVNRLLKERL</sequence>
<comment type="catalytic activity">
    <reaction evidence="8 10">
        <text>L-aspartyl-tRNA(Asn) + L-glutamine + ATP + H2O = L-asparaginyl-tRNA(Asn) + L-glutamate + ADP + phosphate + 2 H(+)</text>
        <dbReference type="Rhea" id="RHEA:14513"/>
        <dbReference type="Rhea" id="RHEA-COMP:9674"/>
        <dbReference type="Rhea" id="RHEA-COMP:9677"/>
        <dbReference type="ChEBI" id="CHEBI:15377"/>
        <dbReference type="ChEBI" id="CHEBI:15378"/>
        <dbReference type="ChEBI" id="CHEBI:29985"/>
        <dbReference type="ChEBI" id="CHEBI:30616"/>
        <dbReference type="ChEBI" id="CHEBI:43474"/>
        <dbReference type="ChEBI" id="CHEBI:58359"/>
        <dbReference type="ChEBI" id="CHEBI:78515"/>
        <dbReference type="ChEBI" id="CHEBI:78516"/>
        <dbReference type="ChEBI" id="CHEBI:456216"/>
    </reaction>
</comment>
<evidence type="ECO:0000256" key="6">
    <source>
        <dbReference type="ARBA" id="ARBA00022917"/>
    </source>
</evidence>
<keyword evidence="4 10" id="KW-0547">Nucleotide-binding</keyword>
<dbReference type="Gene3D" id="1.10.10.410">
    <property type="match status" value="1"/>
</dbReference>
<comment type="similarity">
    <text evidence="1 10">Belongs to the GatB/GatE family. GatB subfamily.</text>
</comment>
<dbReference type="InterPro" id="IPR042114">
    <property type="entry name" value="GatB_C_1"/>
</dbReference>
<dbReference type="PANTHER" id="PTHR11659:SF0">
    <property type="entry name" value="GLUTAMYL-TRNA(GLN) AMIDOTRANSFERASE SUBUNIT B, MITOCHONDRIAL"/>
    <property type="match status" value="1"/>
</dbReference>
<name>A0A6N7IR52_9FIRM</name>
<dbReference type="NCBIfam" id="NF004012">
    <property type="entry name" value="PRK05477.1-2"/>
    <property type="match status" value="1"/>
</dbReference>
<protein>
    <recommendedName>
        <fullName evidence="10">Aspartyl/glutamyl-tRNA(Asn/Gln) amidotransferase subunit B</fullName>
        <shortName evidence="10">Asp/Glu-ADT subunit B</shortName>
        <ecNumber evidence="10">6.3.5.-</ecNumber>
    </recommendedName>
</protein>
<keyword evidence="6 10" id="KW-0648">Protein biosynthesis</keyword>
<dbReference type="Proteomes" id="UP000441717">
    <property type="component" value="Unassembled WGS sequence"/>
</dbReference>
<dbReference type="PROSITE" id="PS01234">
    <property type="entry name" value="GATB"/>
    <property type="match status" value="1"/>
</dbReference>
<evidence type="ECO:0000256" key="5">
    <source>
        <dbReference type="ARBA" id="ARBA00022840"/>
    </source>
</evidence>
<dbReference type="InterPro" id="IPR018027">
    <property type="entry name" value="Asn/Gln_amidotransferase"/>
</dbReference>
<feature type="domain" description="Asn/Gln amidotransferase" evidence="11">
    <location>
        <begin position="332"/>
        <end position="479"/>
    </location>
</feature>
<evidence type="ECO:0000256" key="2">
    <source>
        <dbReference type="ARBA" id="ARBA00011123"/>
    </source>
</evidence>
<dbReference type="NCBIfam" id="TIGR00133">
    <property type="entry name" value="gatB"/>
    <property type="match status" value="1"/>
</dbReference>
<evidence type="ECO:0000259" key="11">
    <source>
        <dbReference type="SMART" id="SM00845"/>
    </source>
</evidence>
<reference evidence="12 13" key="1">
    <citation type="submission" date="2019-10" db="EMBL/GenBank/DDBJ databases">
        <title>Comparative genomics of sulfur disproportionating microorganisms.</title>
        <authorList>
            <person name="Ward L.M."/>
            <person name="Bertran E."/>
            <person name="Johnston D."/>
        </authorList>
    </citation>
    <scope>NUCLEOTIDE SEQUENCE [LARGE SCALE GENOMIC DNA]</scope>
    <source>
        <strain evidence="12 13">DSM 14055</strain>
    </source>
</reference>
<dbReference type="InterPro" id="IPR006075">
    <property type="entry name" value="Asn/Gln-tRNA_Trfase_suB/E_cat"/>
</dbReference>
<dbReference type="InterPro" id="IPR017959">
    <property type="entry name" value="Asn/Gln-tRNA_amidoTrfase_suB/E"/>
</dbReference>
<dbReference type="FunFam" id="1.10.10.410:FF:000001">
    <property type="entry name" value="Aspartyl/glutamyl-tRNA(Asn/Gln) amidotransferase subunit B"/>
    <property type="match status" value="1"/>
</dbReference>
<dbReference type="PANTHER" id="PTHR11659">
    <property type="entry name" value="GLUTAMYL-TRNA GLN AMIDOTRANSFERASE SUBUNIT B MITOCHONDRIAL AND PROKARYOTIC PET112-RELATED"/>
    <property type="match status" value="1"/>
</dbReference>
<dbReference type="InterPro" id="IPR003789">
    <property type="entry name" value="Asn/Gln_tRNA_amidoTrase-B-like"/>
</dbReference>
<evidence type="ECO:0000256" key="9">
    <source>
        <dbReference type="ARBA" id="ARBA00047913"/>
    </source>
</evidence>
<keyword evidence="5 10" id="KW-0067">ATP-binding</keyword>
<evidence type="ECO:0000256" key="7">
    <source>
        <dbReference type="ARBA" id="ARBA00024799"/>
    </source>
</evidence>
<dbReference type="Pfam" id="PF02934">
    <property type="entry name" value="GatB_N"/>
    <property type="match status" value="1"/>
</dbReference>
<dbReference type="SUPFAM" id="SSF55931">
    <property type="entry name" value="Glutamine synthetase/guanido kinase"/>
    <property type="match status" value="1"/>
</dbReference>
<dbReference type="NCBIfam" id="NF004015">
    <property type="entry name" value="PRK05477.1-5"/>
    <property type="match status" value="1"/>
</dbReference>
<gene>
    <name evidence="10 12" type="primary">gatB</name>
    <name evidence="12" type="ORF">GFC01_06955</name>
</gene>
<dbReference type="InterPro" id="IPR023168">
    <property type="entry name" value="GatB_Yqey_C_2"/>
</dbReference>